<name>A0ABR8JXU6_9BACT</name>
<evidence type="ECO:0000256" key="1">
    <source>
        <dbReference type="SAM" id="SignalP"/>
    </source>
</evidence>
<dbReference type="RefSeq" id="WP_190928834.1">
    <property type="nucleotide sequence ID" value="NZ_JACXAC010000011.1"/>
</dbReference>
<keyword evidence="1" id="KW-0732">Signal</keyword>
<proteinExistence type="predicted"/>
<dbReference type="Proteomes" id="UP000606003">
    <property type="component" value="Unassembled WGS sequence"/>
</dbReference>
<comment type="caution">
    <text evidence="2">The sequence shown here is derived from an EMBL/GenBank/DDBJ whole genome shotgun (WGS) entry which is preliminary data.</text>
</comment>
<reference evidence="2 3" key="1">
    <citation type="submission" date="2020-09" db="EMBL/GenBank/DDBJ databases">
        <authorList>
            <person name="Kim M.K."/>
        </authorList>
    </citation>
    <scope>NUCLEOTIDE SEQUENCE [LARGE SCALE GENOMIC DNA]</scope>
    <source>
        <strain evidence="2 3">BT189</strain>
    </source>
</reference>
<dbReference type="Pfam" id="PF13557">
    <property type="entry name" value="Phenol_MetA_deg"/>
    <property type="match status" value="1"/>
</dbReference>
<evidence type="ECO:0000313" key="3">
    <source>
        <dbReference type="Proteomes" id="UP000606003"/>
    </source>
</evidence>
<feature type="signal peptide" evidence="1">
    <location>
        <begin position="1"/>
        <end position="17"/>
    </location>
</feature>
<sequence>MKHFFWLLILLPTYAWAQNDHKPTPYDSAHFSWRKPVPRDRLRELQPDRPGITESPFTVDAGHAQVEMDLLRLRNSGTGDEQRERELKVAYTMLKFGLGRRTDLQLEVPLYAIAKQRATEATDWEERHAGFGDLTLRVKHNFIGDDQQGKFAMAVIGYVRLPSGGAVGEGAPEYGVVLPVDIELSDKANLEAQLETDLNYDRDQDQRYLRFVPSTALEYDFTEKLGLVTEAVAMWNTEQRRWQASANIAPIFKLTPNLQLDLGTHLALNRLSDHEYFVGFTFRR</sequence>
<dbReference type="InterPro" id="IPR025737">
    <property type="entry name" value="FApF"/>
</dbReference>
<evidence type="ECO:0000313" key="2">
    <source>
        <dbReference type="EMBL" id="MBD2724718.1"/>
    </source>
</evidence>
<feature type="chain" id="PRO_5047366519" evidence="1">
    <location>
        <begin position="18"/>
        <end position="284"/>
    </location>
</feature>
<accession>A0ABR8JXU6</accession>
<protein>
    <submittedName>
        <fullName evidence="2">Transporter</fullName>
    </submittedName>
</protein>
<dbReference type="EMBL" id="JACXAC010000011">
    <property type="protein sequence ID" value="MBD2724718.1"/>
    <property type="molecule type" value="Genomic_DNA"/>
</dbReference>
<organism evidence="2 3">
    <name type="scientific">Hymenobacter armeniacus</name>
    <dbReference type="NCBI Taxonomy" id="2771358"/>
    <lineage>
        <taxon>Bacteria</taxon>
        <taxon>Pseudomonadati</taxon>
        <taxon>Bacteroidota</taxon>
        <taxon>Cytophagia</taxon>
        <taxon>Cytophagales</taxon>
        <taxon>Hymenobacteraceae</taxon>
        <taxon>Hymenobacter</taxon>
    </lineage>
</organism>
<gene>
    <name evidence="2" type="ORF">IC234_21505</name>
</gene>
<keyword evidence="3" id="KW-1185">Reference proteome</keyword>